<evidence type="ECO:0000313" key="8">
    <source>
        <dbReference type="Proteomes" id="UP000023152"/>
    </source>
</evidence>
<evidence type="ECO:0000256" key="2">
    <source>
        <dbReference type="ARBA" id="ARBA00006613"/>
    </source>
</evidence>
<dbReference type="InterPro" id="IPR011989">
    <property type="entry name" value="ARM-like"/>
</dbReference>
<dbReference type="GO" id="GO:0006886">
    <property type="term" value="P:intracellular protein transport"/>
    <property type="evidence" value="ECO:0007669"/>
    <property type="project" value="InterPro"/>
</dbReference>
<dbReference type="InterPro" id="IPR002553">
    <property type="entry name" value="Clathrin/coatomer_adapt-like_N"/>
</dbReference>
<keyword evidence="8" id="KW-1185">Reference proteome</keyword>
<dbReference type="OMA" id="SAWTQIR"/>
<dbReference type="EMBL" id="ASPP01004993">
    <property type="protein sequence ID" value="ETO31343.1"/>
    <property type="molecule type" value="Genomic_DNA"/>
</dbReference>
<accession>X6NZN6</accession>
<evidence type="ECO:0000256" key="5">
    <source>
        <dbReference type="ARBA" id="ARBA00023136"/>
    </source>
</evidence>
<evidence type="ECO:0000256" key="1">
    <source>
        <dbReference type="ARBA" id="ARBA00004308"/>
    </source>
</evidence>
<evidence type="ECO:0000259" key="6">
    <source>
        <dbReference type="Pfam" id="PF01602"/>
    </source>
</evidence>
<organism evidence="7 8">
    <name type="scientific">Reticulomyxa filosa</name>
    <dbReference type="NCBI Taxonomy" id="46433"/>
    <lineage>
        <taxon>Eukaryota</taxon>
        <taxon>Sar</taxon>
        <taxon>Rhizaria</taxon>
        <taxon>Retaria</taxon>
        <taxon>Foraminifera</taxon>
        <taxon>Monothalamids</taxon>
        <taxon>Reticulomyxidae</taxon>
        <taxon>Reticulomyxa</taxon>
    </lineage>
</organism>
<dbReference type="GO" id="GO:0030117">
    <property type="term" value="C:membrane coat"/>
    <property type="evidence" value="ECO:0007669"/>
    <property type="project" value="InterPro"/>
</dbReference>
<dbReference type="AlphaFoldDB" id="X6NZN6"/>
<proteinExistence type="inferred from homology"/>
<keyword evidence="3" id="KW-0813">Transport</keyword>
<protein>
    <recommendedName>
        <fullName evidence="6">Clathrin/coatomer adaptor adaptin-like N-terminal domain-containing protein</fullName>
    </recommendedName>
</protein>
<evidence type="ECO:0000256" key="3">
    <source>
        <dbReference type="ARBA" id="ARBA00022448"/>
    </source>
</evidence>
<dbReference type="Gene3D" id="1.25.10.10">
    <property type="entry name" value="Leucine-rich Repeat Variant"/>
    <property type="match status" value="1"/>
</dbReference>
<comment type="subcellular location">
    <subcellularLocation>
        <location evidence="1">Endomembrane system</location>
    </subcellularLocation>
</comment>
<gene>
    <name evidence="7" type="ORF">RFI_05778</name>
</gene>
<keyword evidence="4" id="KW-0653">Protein transport</keyword>
<dbReference type="SUPFAM" id="SSF48371">
    <property type="entry name" value="ARM repeat"/>
    <property type="match status" value="1"/>
</dbReference>
<dbReference type="OrthoDB" id="302453at2759"/>
<dbReference type="GO" id="GO:0016192">
    <property type="term" value="P:vesicle-mediated transport"/>
    <property type="evidence" value="ECO:0007669"/>
    <property type="project" value="InterPro"/>
</dbReference>
<reference evidence="7 8" key="1">
    <citation type="journal article" date="2013" name="Curr. Biol.">
        <title>The Genome of the Foraminiferan Reticulomyxa filosa.</title>
        <authorList>
            <person name="Glockner G."/>
            <person name="Hulsmann N."/>
            <person name="Schleicher M."/>
            <person name="Noegel A.A."/>
            <person name="Eichinger L."/>
            <person name="Gallinger C."/>
            <person name="Pawlowski J."/>
            <person name="Sierra R."/>
            <person name="Euteneuer U."/>
            <person name="Pillet L."/>
            <person name="Moustafa A."/>
            <person name="Platzer M."/>
            <person name="Groth M."/>
            <person name="Szafranski K."/>
            <person name="Schliwa M."/>
        </authorList>
    </citation>
    <scope>NUCLEOTIDE SEQUENCE [LARGE SCALE GENOMIC DNA]</scope>
</reference>
<sequence>MGNFKNMMSSISLVGDAKHFQEGRNKFDALKQNLESKSEKAKLEAMKTLIAHMTLGRDVSQLFPHVVKNVVVDSMEVKKLVYMFVVHYAAQNQNLALLAISSFQKDMSSPNPLVRAKALQAMATMRVGAVAHLIIIHLKNAVKDSSAYVRRTAAQVLPVVLKLDAKFRPDLIFMLTTLLNDESVVVLSGALYSFQQICPSNWDVIHPNFRKICHLLADMDEWGQTVALEILLRYARNQFASPL</sequence>
<dbReference type="PANTHER" id="PTHR11134">
    <property type="entry name" value="ADAPTOR COMPLEX SUBUNIT BETA FAMILY MEMBER"/>
    <property type="match status" value="1"/>
</dbReference>
<evidence type="ECO:0000256" key="4">
    <source>
        <dbReference type="ARBA" id="ARBA00022927"/>
    </source>
</evidence>
<feature type="domain" description="Clathrin/coatomer adaptor adaptin-like N-terminal" evidence="6">
    <location>
        <begin position="29"/>
        <end position="241"/>
    </location>
</feature>
<feature type="non-terminal residue" evidence="7">
    <location>
        <position position="243"/>
    </location>
</feature>
<dbReference type="Proteomes" id="UP000023152">
    <property type="component" value="Unassembled WGS sequence"/>
</dbReference>
<comment type="caution">
    <text evidence="7">The sequence shown here is derived from an EMBL/GenBank/DDBJ whole genome shotgun (WGS) entry which is preliminary data.</text>
</comment>
<evidence type="ECO:0000313" key="7">
    <source>
        <dbReference type="EMBL" id="ETO31343.1"/>
    </source>
</evidence>
<dbReference type="GO" id="GO:0012505">
    <property type="term" value="C:endomembrane system"/>
    <property type="evidence" value="ECO:0007669"/>
    <property type="project" value="UniProtKB-SubCell"/>
</dbReference>
<name>X6NZN6_RETFI</name>
<dbReference type="Pfam" id="PF01602">
    <property type="entry name" value="Adaptin_N"/>
    <property type="match status" value="1"/>
</dbReference>
<dbReference type="InterPro" id="IPR016024">
    <property type="entry name" value="ARM-type_fold"/>
</dbReference>
<comment type="similarity">
    <text evidence="2">Belongs to the adaptor complexes large subunit family.</text>
</comment>
<keyword evidence="5" id="KW-0472">Membrane</keyword>
<dbReference type="InterPro" id="IPR026739">
    <property type="entry name" value="AP_beta"/>
</dbReference>